<dbReference type="KEGG" id="tva:4766035"/>
<dbReference type="AlphaFoldDB" id="A2EGP9"/>
<sequence>MGGYFILRFISYHINEDWVKSIHGLCLVGPSSIKRPEYMPMYDEDLQLEKVAELPIQVHVLYSLDDPRIVMAHIDLLRNNLGKMSGFHYHEMNGFKHFQVKDVPEATRVCEDMAKEVLSL</sequence>
<dbReference type="VEuPathDB" id="TrichDB:TVAGG3_0173100"/>
<protein>
    <recommendedName>
        <fullName evidence="3">Alpha/beta hydrolase fold-3 domain-containing protein</fullName>
    </recommendedName>
</protein>
<proteinExistence type="predicted"/>
<reference evidence="1" key="1">
    <citation type="submission" date="2006-10" db="EMBL/GenBank/DDBJ databases">
        <authorList>
            <person name="Amadeo P."/>
            <person name="Zhao Q."/>
            <person name="Wortman J."/>
            <person name="Fraser-Liggett C."/>
            <person name="Carlton J."/>
        </authorList>
    </citation>
    <scope>NUCLEOTIDE SEQUENCE</scope>
    <source>
        <strain evidence="1">G3</strain>
    </source>
</reference>
<dbReference type="PANTHER" id="PTHR15394:SF3">
    <property type="entry name" value="SERINE HYDROLASE RBBP9"/>
    <property type="match status" value="1"/>
</dbReference>
<dbReference type="InterPro" id="IPR010662">
    <property type="entry name" value="RBBP9/YdeN"/>
</dbReference>
<accession>A2EGP9</accession>
<dbReference type="PANTHER" id="PTHR15394">
    <property type="entry name" value="SERINE HYDROLASE RBBP9"/>
    <property type="match status" value="1"/>
</dbReference>
<name>A2EGP9_TRIV3</name>
<evidence type="ECO:0000313" key="2">
    <source>
        <dbReference type="Proteomes" id="UP000001542"/>
    </source>
</evidence>
<dbReference type="EMBL" id="DS113384">
    <property type="protein sequence ID" value="EAY08137.1"/>
    <property type="molecule type" value="Genomic_DNA"/>
</dbReference>
<dbReference type="Gene3D" id="3.40.50.1820">
    <property type="entry name" value="alpha/beta hydrolase"/>
    <property type="match status" value="1"/>
</dbReference>
<reference evidence="1" key="2">
    <citation type="journal article" date="2007" name="Science">
        <title>Draft genome sequence of the sexually transmitted pathogen Trichomonas vaginalis.</title>
        <authorList>
            <person name="Carlton J.M."/>
            <person name="Hirt R.P."/>
            <person name="Silva J.C."/>
            <person name="Delcher A.L."/>
            <person name="Schatz M."/>
            <person name="Zhao Q."/>
            <person name="Wortman J.R."/>
            <person name="Bidwell S.L."/>
            <person name="Alsmark U.C.M."/>
            <person name="Besteiro S."/>
            <person name="Sicheritz-Ponten T."/>
            <person name="Noel C.J."/>
            <person name="Dacks J.B."/>
            <person name="Foster P.G."/>
            <person name="Simillion C."/>
            <person name="Van de Peer Y."/>
            <person name="Miranda-Saavedra D."/>
            <person name="Barton G.J."/>
            <person name="Westrop G.D."/>
            <person name="Mueller S."/>
            <person name="Dessi D."/>
            <person name="Fiori P.L."/>
            <person name="Ren Q."/>
            <person name="Paulsen I."/>
            <person name="Zhang H."/>
            <person name="Bastida-Corcuera F.D."/>
            <person name="Simoes-Barbosa A."/>
            <person name="Brown M.T."/>
            <person name="Hayes R.D."/>
            <person name="Mukherjee M."/>
            <person name="Okumura C.Y."/>
            <person name="Schneider R."/>
            <person name="Smith A.J."/>
            <person name="Vanacova S."/>
            <person name="Villalvazo M."/>
            <person name="Haas B.J."/>
            <person name="Pertea M."/>
            <person name="Feldblyum T.V."/>
            <person name="Utterback T.R."/>
            <person name="Shu C.L."/>
            <person name="Osoegawa K."/>
            <person name="de Jong P.J."/>
            <person name="Hrdy I."/>
            <person name="Horvathova L."/>
            <person name="Zubacova Z."/>
            <person name="Dolezal P."/>
            <person name="Malik S.B."/>
            <person name="Logsdon J.M. Jr."/>
            <person name="Henze K."/>
            <person name="Gupta A."/>
            <person name="Wang C.C."/>
            <person name="Dunne R.L."/>
            <person name="Upcroft J.A."/>
            <person name="Upcroft P."/>
            <person name="White O."/>
            <person name="Salzberg S.L."/>
            <person name="Tang P."/>
            <person name="Chiu C.-H."/>
            <person name="Lee Y.-S."/>
            <person name="Embley T.M."/>
            <person name="Coombs G.H."/>
            <person name="Mottram J.C."/>
            <person name="Tachezy J."/>
            <person name="Fraser-Liggett C.M."/>
            <person name="Johnson P.J."/>
        </authorList>
    </citation>
    <scope>NUCLEOTIDE SEQUENCE [LARGE SCALE GENOMIC DNA]</scope>
    <source>
        <strain evidence="1">G3</strain>
    </source>
</reference>
<evidence type="ECO:0000313" key="1">
    <source>
        <dbReference type="EMBL" id="EAY08137.1"/>
    </source>
</evidence>
<dbReference type="SUPFAM" id="SSF53474">
    <property type="entry name" value="alpha/beta-Hydrolases"/>
    <property type="match status" value="1"/>
</dbReference>
<organism evidence="1 2">
    <name type="scientific">Trichomonas vaginalis (strain ATCC PRA-98 / G3)</name>
    <dbReference type="NCBI Taxonomy" id="412133"/>
    <lineage>
        <taxon>Eukaryota</taxon>
        <taxon>Metamonada</taxon>
        <taxon>Parabasalia</taxon>
        <taxon>Trichomonadida</taxon>
        <taxon>Trichomonadidae</taxon>
        <taxon>Trichomonas</taxon>
    </lineage>
</organism>
<dbReference type="InterPro" id="IPR029058">
    <property type="entry name" value="AB_hydrolase_fold"/>
</dbReference>
<keyword evidence="2" id="KW-1185">Reference proteome</keyword>
<dbReference type="InParanoid" id="A2EGP9"/>
<dbReference type="VEuPathDB" id="TrichDB:TVAG_302240"/>
<evidence type="ECO:0008006" key="3">
    <source>
        <dbReference type="Google" id="ProtNLM"/>
    </source>
</evidence>
<dbReference type="RefSeq" id="XP_001320360.1">
    <property type="nucleotide sequence ID" value="XM_001320325.1"/>
</dbReference>
<gene>
    <name evidence="1" type="ORF">TVAG_302240</name>
</gene>
<dbReference type="Proteomes" id="UP000001542">
    <property type="component" value="Unassembled WGS sequence"/>
</dbReference>